<dbReference type="SUPFAM" id="SSF88659">
    <property type="entry name" value="Sigma3 and sigma4 domains of RNA polymerase sigma factors"/>
    <property type="match status" value="1"/>
</dbReference>
<comment type="caution">
    <text evidence="7">The sequence shown here is derived from an EMBL/GenBank/DDBJ whole genome shotgun (WGS) entry which is preliminary data.</text>
</comment>
<evidence type="ECO:0000259" key="6">
    <source>
        <dbReference type="Pfam" id="PF08281"/>
    </source>
</evidence>
<evidence type="ECO:0000313" key="7">
    <source>
        <dbReference type="EMBL" id="TCC96854.1"/>
    </source>
</evidence>
<dbReference type="Pfam" id="PF08281">
    <property type="entry name" value="Sigma70_r4_2"/>
    <property type="match status" value="1"/>
</dbReference>
<sequence>MDKYRKLSDAELLILLRSGDESAFTEIYTRFSAVLYLHARHMLHNRDDARDVIQEVFTSIWNRRLDLDLTTSLNGYLYRSVRNKVLNLIRTEKRDSVYLTEIGEALERGEYSTDEQVNYNELKRLIELEVSLLPARMREVFELSRNQQLSHAEIAALLDISDLTVKKQINKAIHILRERLDIPATLLFLYLNQK</sequence>
<accession>A0A4R0NE78</accession>
<feature type="domain" description="RNA polymerase sigma factor 70 region 4 type 2" evidence="6">
    <location>
        <begin position="126"/>
        <end position="172"/>
    </location>
</feature>
<dbReference type="InterPro" id="IPR013324">
    <property type="entry name" value="RNA_pol_sigma_r3/r4-like"/>
</dbReference>
<protein>
    <submittedName>
        <fullName evidence="7">RNA polymerase sigma-70 factor</fullName>
    </submittedName>
</protein>
<dbReference type="InterPro" id="IPR014284">
    <property type="entry name" value="RNA_pol_sigma-70_dom"/>
</dbReference>
<reference evidence="7 8" key="1">
    <citation type="submission" date="2019-02" db="EMBL/GenBank/DDBJ databases">
        <title>Pedobacter sp. RP-1-14 sp. nov., isolated from Arctic soil.</title>
        <authorList>
            <person name="Dahal R.H."/>
        </authorList>
    </citation>
    <scope>NUCLEOTIDE SEQUENCE [LARGE SCALE GENOMIC DNA]</scope>
    <source>
        <strain evidence="7 8">RP-1-14</strain>
    </source>
</reference>
<dbReference type="Gene3D" id="1.10.1740.10">
    <property type="match status" value="1"/>
</dbReference>
<evidence type="ECO:0000256" key="4">
    <source>
        <dbReference type="ARBA" id="ARBA00023163"/>
    </source>
</evidence>
<dbReference type="PANTHER" id="PTHR43133">
    <property type="entry name" value="RNA POLYMERASE ECF-TYPE SIGMA FACTO"/>
    <property type="match status" value="1"/>
</dbReference>
<dbReference type="NCBIfam" id="TIGR02985">
    <property type="entry name" value="Sig70_bacteroi1"/>
    <property type="match status" value="1"/>
</dbReference>
<dbReference type="GO" id="GO:0003677">
    <property type="term" value="F:DNA binding"/>
    <property type="evidence" value="ECO:0007669"/>
    <property type="project" value="InterPro"/>
</dbReference>
<keyword evidence="4" id="KW-0804">Transcription</keyword>
<dbReference type="NCBIfam" id="TIGR02937">
    <property type="entry name" value="sigma70-ECF"/>
    <property type="match status" value="1"/>
</dbReference>
<dbReference type="SUPFAM" id="SSF88946">
    <property type="entry name" value="Sigma2 domain of RNA polymerase sigma factors"/>
    <property type="match status" value="1"/>
</dbReference>
<keyword evidence="3" id="KW-0731">Sigma factor</keyword>
<keyword evidence="2" id="KW-0805">Transcription regulation</keyword>
<dbReference type="InterPro" id="IPR007627">
    <property type="entry name" value="RNA_pol_sigma70_r2"/>
</dbReference>
<dbReference type="GO" id="GO:0006352">
    <property type="term" value="P:DNA-templated transcription initiation"/>
    <property type="evidence" value="ECO:0007669"/>
    <property type="project" value="InterPro"/>
</dbReference>
<dbReference type="InterPro" id="IPR013249">
    <property type="entry name" value="RNA_pol_sigma70_r4_t2"/>
</dbReference>
<evidence type="ECO:0000313" key="8">
    <source>
        <dbReference type="Proteomes" id="UP000293347"/>
    </source>
</evidence>
<dbReference type="InterPro" id="IPR039425">
    <property type="entry name" value="RNA_pol_sigma-70-like"/>
</dbReference>
<organism evidence="7 8">
    <name type="scientific">Pedobacter psychroterrae</name>
    <dbReference type="NCBI Taxonomy" id="2530453"/>
    <lineage>
        <taxon>Bacteria</taxon>
        <taxon>Pseudomonadati</taxon>
        <taxon>Bacteroidota</taxon>
        <taxon>Sphingobacteriia</taxon>
        <taxon>Sphingobacteriales</taxon>
        <taxon>Sphingobacteriaceae</taxon>
        <taxon>Pedobacter</taxon>
    </lineage>
</organism>
<evidence type="ECO:0000256" key="3">
    <source>
        <dbReference type="ARBA" id="ARBA00023082"/>
    </source>
</evidence>
<evidence type="ECO:0000259" key="5">
    <source>
        <dbReference type="Pfam" id="PF04542"/>
    </source>
</evidence>
<dbReference type="OrthoDB" id="659569at2"/>
<dbReference type="AlphaFoldDB" id="A0A4R0NE78"/>
<dbReference type="EMBL" id="SJSL01000010">
    <property type="protein sequence ID" value="TCC96854.1"/>
    <property type="molecule type" value="Genomic_DNA"/>
</dbReference>
<dbReference type="InterPro" id="IPR036388">
    <property type="entry name" value="WH-like_DNA-bd_sf"/>
</dbReference>
<dbReference type="Pfam" id="PF04542">
    <property type="entry name" value="Sigma70_r2"/>
    <property type="match status" value="1"/>
</dbReference>
<name>A0A4R0NE78_9SPHI</name>
<proteinExistence type="inferred from homology"/>
<dbReference type="InterPro" id="IPR013325">
    <property type="entry name" value="RNA_pol_sigma_r2"/>
</dbReference>
<dbReference type="Gene3D" id="1.10.10.10">
    <property type="entry name" value="Winged helix-like DNA-binding domain superfamily/Winged helix DNA-binding domain"/>
    <property type="match status" value="1"/>
</dbReference>
<comment type="similarity">
    <text evidence="1">Belongs to the sigma-70 factor family. ECF subfamily.</text>
</comment>
<evidence type="ECO:0000256" key="2">
    <source>
        <dbReference type="ARBA" id="ARBA00023015"/>
    </source>
</evidence>
<keyword evidence="8" id="KW-1185">Reference proteome</keyword>
<feature type="domain" description="RNA polymerase sigma-70 region 2" evidence="5">
    <location>
        <begin position="28"/>
        <end position="94"/>
    </location>
</feature>
<evidence type="ECO:0000256" key="1">
    <source>
        <dbReference type="ARBA" id="ARBA00010641"/>
    </source>
</evidence>
<dbReference type="PANTHER" id="PTHR43133:SF46">
    <property type="entry name" value="RNA POLYMERASE SIGMA-70 FACTOR ECF SUBFAMILY"/>
    <property type="match status" value="1"/>
</dbReference>
<dbReference type="RefSeq" id="WP_131598088.1">
    <property type="nucleotide sequence ID" value="NZ_SJSL01000010.1"/>
</dbReference>
<dbReference type="GO" id="GO:0016987">
    <property type="term" value="F:sigma factor activity"/>
    <property type="evidence" value="ECO:0007669"/>
    <property type="project" value="UniProtKB-KW"/>
</dbReference>
<gene>
    <name evidence="7" type="ORF">EZ437_20945</name>
</gene>
<dbReference type="Proteomes" id="UP000293347">
    <property type="component" value="Unassembled WGS sequence"/>
</dbReference>
<dbReference type="InterPro" id="IPR014327">
    <property type="entry name" value="RNA_pol_sigma70_bacteroid"/>
</dbReference>